<sequence>MIKIAQVCNVGEICGGTAACAWSITHAFPDVDHSIVFLSPPNSRTRSAFRHCRIHVADSVSENMVRRLNVDLVTLHNSSPNRVAQIRSTPSLQYHHSKGSRTSADLHLACSHWLHQRTPQSSQVLWQPIPVPIRADDTPSRDEAKSLRIGRICTPDERKWPRSLVPIYERLAENFPDIEWEFIGAPGALRDPLQRACRDRARFFTANLTARSHYWSWHALLYHHPTISESFGRTVAESMRCGSVPIVDRRGGFCEQIETGENGFLCASPKDFVAAIQQIQDQRTRSQLSQKAQESSHEKCSLSNFRRRFLAILNELSLTGSFEN</sequence>
<proteinExistence type="predicted"/>
<dbReference type="Gene3D" id="3.40.50.2000">
    <property type="entry name" value="Glycogen Phosphorylase B"/>
    <property type="match status" value="1"/>
</dbReference>
<keyword evidence="2" id="KW-0808">Transferase</keyword>
<accession>A0A5C5X5S5</accession>
<dbReference type="InterPro" id="IPR001296">
    <property type="entry name" value="Glyco_trans_1"/>
</dbReference>
<reference evidence="2 3" key="1">
    <citation type="submission" date="2019-02" db="EMBL/GenBank/DDBJ databases">
        <title>Deep-cultivation of Planctomycetes and their phenomic and genomic characterization uncovers novel biology.</title>
        <authorList>
            <person name="Wiegand S."/>
            <person name="Jogler M."/>
            <person name="Boedeker C."/>
            <person name="Pinto D."/>
            <person name="Vollmers J."/>
            <person name="Rivas-Marin E."/>
            <person name="Kohn T."/>
            <person name="Peeters S.H."/>
            <person name="Heuer A."/>
            <person name="Rast P."/>
            <person name="Oberbeckmann S."/>
            <person name="Bunk B."/>
            <person name="Jeske O."/>
            <person name="Meyerdierks A."/>
            <person name="Storesund J.E."/>
            <person name="Kallscheuer N."/>
            <person name="Luecker S."/>
            <person name="Lage O.M."/>
            <person name="Pohl T."/>
            <person name="Merkel B.J."/>
            <person name="Hornburger P."/>
            <person name="Mueller R.-W."/>
            <person name="Bruemmer F."/>
            <person name="Labrenz M."/>
            <person name="Spormann A.M."/>
            <person name="Op Den Camp H."/>
            <person name="Overmann J."/>
            <person name="Amann R."/>
            <person name="Jetten M.S.M."/>
            <person name="Mascher T."/>
            <person name="Medema M.H."/>
            <person name="Devos D.P."/>
            <person name="Kaster A.-K."/>
            <person name="Ovreas L."/>
            <person name="Rohde M."/>
            <person name="Galperin M.Y."/>
            <person name="Jogler C."/>
        </authorList>
    </citation>
    <scope>NUCLEOTIDE SEQUENCE [LARGE SCALE GENOMIC DNA]</scope>
    <source>
        <strain evidence="2 3">KOR42</strain>
    </source>
</reference>
<dbReference type="OrthoDB" id="8549922at2"/>
<comment type="caution">
    <text evidence="2">The sequence shown here is derived from an EMBL/GenBank/DDBJ whole genome shotgun (WGS) entry which is preliminary data.</text>
</comment>
<dbReference type="PANTHER" id="PTHR12526">
    <property type="entry name" value="GLYCOSYLTRANSFERASE"/>
    <property type="match status" value="1"/>
</dbReference>
<evidence type="ECO:0000313" key="3">
    <source>
        <dbReference type="Proteomes" id="UP000317243"/>
    </source>
</evidence>
<name>A0A5C5X5S5_9PLAN</name>
<dbReference type="AlphaFoldDB" id="A0A5C5X5S5"/>
<dbReference type="SUPFAM" id="SSF53756">
    <property type="entry name" value="UDP-Glycosyltransferase/glycogen phosphorylase"/>
    <property type="match status" value="1"/>
</dbReference>
<dbReference type="GO" id="GO:0016757">
    <property type="term" value="F:glycosyltransferase activity"/>
    <property type="evidence" value="ECO:0007669"/>
    <property type="project" value="InterPro"/>
</dbReference>
<feature type="domain" description="Glycosyl transferase family 1" evidence="1">
    <location>
        <begin position="219"/>
        <end position="294"/>
    </location>
</feature>
<evidence type="ECO:0000259" key="1">
    <source>
        <dbReference type="Pfam" id="PF00534"/>
    </source>
</evidence>
<dbReference type="EMBL" id="SIHI01000001">
    <property type="protein sequence ID" value="TWT57555.1"/>
    <property type="molecule type" value="Genomic_DNA"/>
</dbReference>
<evidence type="ECO:0000313" key="2">
    <source>
        <dbReference type="EMBL" id="TWT57555.1"/>
    </source>
</evidence>
<protein>
    <submittedName>
        <fullName evidence="2">Glycosyl transferases group 1</fullName>
    </submittedName>
</protein>
<dbReference type="Proteomes" id="UP000317243">
    <property type="component" value="Unassembled WGS sequence"/>
</dbReference>
<organism evidence="2 3">
    <name type="scientific">Thalassoglobus neptunius</name>
    <dbReference type="NCBI Taxonomy" id="1938619"/>
    <lineage>
        <taxon>Bacteria</taxon>
        <taxon>Pseudomonadati</taxon>
        <taxon>Planctomycetota</taxon>
        <taxon>Planctomycetia</taxon>
        <taxon>Planctomycetales</taxon>
        <taxon>Planctomycetaceae</taxon>
        <taxon>Thalassoglobus</taxon>
    </lineage>
</organism>
<gene>
    <name evidence="2" type="ORF">KOR42_09160</name>
</gene>
<keyword evidence="3" id="KW-1185">Reference proteome</keyword>
<dbReference type="Pfam" id="PF00534">
    <property type="entry name" value="Glycos_transf_1"/>
    <property type="match status" value="1"/>
</dbReference>